<dbReference type="AlphaFoldDB" id="A0A1C4FY56"/>
<protein>
    <submittedName>
        <fullName evidence="1">Uncharacterized protein</fullName>
    </submittedName>
</protein>
<sequence>MMLGIYSMLQDAGLSQADINQMDLVLFFKTLAYKKNQDDRQVVRTANQAPDWL</sequence>
<evidence type="ECO:0000313" key="2">
    <source>
        <dbReference type="Proteomes" id="UP000195991"/>
    </source>
</evidence>
<organism evidence="1 2">
    <name type="scientific">Bacillus thuringiensis</name>
    <dbReference type="NCBI Taxonomy" id="1428"/>
    <lineage>
        <taxon>Bacteria</taxon>
        <taxon>Bacillati</taxon>
        <taxon>Bacillota</taxon>
        <taxon>Bacilli</taxon>
        <taxon>Bacillales</taxon>
        <taxon>Bacillaceae</taxon>
        <taxon>Bacillus</taxon>
        <taxon>Bacillus cereus group</taxon>
    </lineage>
</organism>
<reference evidence="1 2" key="1">
    <citation type="submission" date="2016-08" db="EMBL/GenBank/DDBJ databases">
        <authorList>
            <person name="Seilhamer J.J."/>
        </authorList>
    </citation>
    <scope>NUCLEOTIDE SEQUENCE [LARGE SCALE GENOMIC DNA]</scope>
    <source>
        <strain evidence="1 2">IEBC_T61001</strain>
    </source>
</reference>
<evidence type="ECO:0000313" key="1">
    <source>
        <dbReference type="EMBL" id="SCC60525.1"/>
    </source>
</evidence>
<accession>A0A1C4FY56</accession>
<name>A0A1C4FY56_BACTU</name>
<dbReference type="Proteomes" id="UP000195991">
    <property type="component" value="Unassembled WGS sequence"/>
</dbReference>
<gene>
    <name evidence="1" type="ORF">BTT61001_04904</name>
</gene>
<proteinExistence type="predicted"/>
<dbReference type="EMBL" id="FMBI01000039">
    <property type="protein sequence ID" value="SCC60525.1"/>
    <property type="molecule type" value="Genomic_DNA"/>
</dbReference>